<comment type="similarity">
    <text evidence="8">Belongs to the TRAFAC class myosin-kinesin ATPase superfamily. Kinesin family.</text>
</comment>
<dbReference type="PANTHER" id="PTHR47968:SF36">
    <property type="entry name" value="KINESIN HEAVY CHAIN ISOFORM X1"/>
    <property type="match status" value="1"/>
</dbReference>
<protein>
    <submittedName>
        <fullName evidence="10">Kinesin motor domain protein</fullName>
    </submittedName>
</protein>
<reference evidence="10 11" key="1">
    <citation type="submission" date="2015-03" db="EMBL/GenBank/DDBJ databases">
        <title>Draft genome of the nematode, Opisthorchis viverrini.</title>
        <authorList>
            <person name="Mitreva M."/>
        </authorList>
    </citation>
    <scope>NUCLEOTIDE SEQUENCE [LARGE SCALE GENOMIC DNA]</scope>
    <source>
        <strain evidence="10">Khon Kaen</strain>
    </source>
</reference>
<feature type="domain" description="Kinesin motor" evidence="9">
    <location>
        <begin position="1"/>
        <end position="211"/>
    </location>
</feature>
<dbReference type="SUPFAM" id="SSF52540">
    <property type="entry name" value="P-loop containing nucleoside triphosphate hydrolases"/>
    <property type="match status" value="1"/>
</dbReference>
<dbReference type="Gene3D" id="3.40.850.10">
    <property type="entry name" value="Kinesin motor domain"/>
    <property type="match status" value="2"/>
</dbReference>
<keyword evidence="2" id="KW-0493">Microtubule</keyword>
<keyword evidence="4 8" id="KW-0067">ATP-binding</keyword>
<dbReference type="InterPro" id="IPR019821">
    <property type="entry name" value="Kinesin_motor_CS"/>
</dbReference>
<dbReference type="InterPro" id="IPR036961">
    <property type="entry name" value="Kinesin_motor_dom_sf"/>
</dbReference>
<evidence type="ECO:0000256" key="8">
    <source>
        <dbReference type="PROSITE-ProRule" id="PRU00283"/>
    </source>
</evidence>
<evidence type="ECO:0000256" key="1">
    <source>
        <dbReference type="ARBA" id="ARBA00004245"/>
    </source>
</evidence>
<dbReference type="GO" id="GO:0003777">
    <property type="term" value="F:microtubule motor activity"/>
    <property type="evidence" value="ECO:0007669"/>
    <property type="project" value="InterPro"/>
</dbReference>
<keyword evidence="6 8" id="KW-0505">Motor protein</keyword>
<feature type="binding site" evidence="8">
    <location>
        <begin position="54"/>
        <end position="61"/>
    </location>
    <ligand>
        <name>ATP</name>
        <dbReference type="ChEBI" id="CHEBI:30616"/>
    </ligand>
</feature>
<dbReference type="InterPro" id="IPR027640">
    <property type="entry name" value="Kinesin-like_fam"/>
</dbReference>
<keyword evidence="5" id="KW-0175">Coiled coil</keyword>
<keyword evidence="7" id="KW-0963">Cytoplasm</keyword>
<evidence type="ECO:0000256" key="3">
    <source>
        <dbReference type="ARBA" id="ARBA00022741"/>
    </source>
</evidence>
<dbReference type="Pfam" id="PF00225">
    <property type="entry name" value="Kinesin"/>
    <property type="match status" value="1"/>
</dbReference>
<dbReference type="InterPro" id="IPR001752">
    <property type="entry name" value="Kinesin_motor_dom"/>
</dbReference>
<evidence type="ECO:0000313" key="10">
    <source>
        <dbReference type="EMBL" id="OON20990.1"/>
    </source>
</evidence>
<comment type="subcellular location">
    <subcellularLocation>
        <location evidence="1">Cytoplasm</location>
        <location evidence="1">Cytoskeleton</location>
    </subcellularLocation>
</comment>
<dbReference type="AlphaFoldDB" id="A0A1S8X2Q5"/>
<sequence>MTTDPIRIITLGKNFTYDHVFQPKATQVEVYEVVAKPIVADVLNGYNGTIFAYGQTSSGKTFTMEGILGDPVFQGVIPRIIHDIFNHIYQMDENLEFHIKGATERFVSSPEEVFDVIDEGKVNRHVAVTNMNEHSSRSHSVFMITVRQENLETQKKLHGKLYLVDLAGSEKVAKTGAEGTVLDEAKNINRSLSALGNVINALVEGSKPTTA</sequence>
<dbReference type="GO" id="GO:0005874">
    <property type="term" value="C:microtubule"/>
    <property type="evidence" value="ECO:0007669"/>
    <property type="project" value="UniProtKB-KW"/>
</dbReference>
<evidence type="ECO:0000256" key="6">
    <source>
        <dbReference type="ARBA" id="ARBA00023175"/>
    </source>
</evidence>
<dbReference type="GO" id="GO:0005524">
    <property type="term" value="F:ATP binding"/>
    <property type="evidence" value="ECO:0007669"/>
    <property type="project" value="UniProtKB-UniRule"/>
</dbReference>
<dbReference type="Proteomes" id="UP000243686">
    <property type="component" value="Unassembled WGS sequence"/>
</dbReference>
<dbReference type="InterPro" id="IPR027417">
    <property type="entry name" value="P-loop_NTPase"/>
</dbReference>
<keyword evidence="7" id="KW-0206">Cytoskeleton</keyword>
<dbReference type="EMBL" id="KV892339">
    <property type="protein sequence ID" value="OON20990.1"/>
    <property type="molecule type" value="Genomic_DNA"/>
</dbReference>
<organism evidence="10 11">
    <name type="scientific">Opisthorchis viverrini</name>
    <name type="common">Southeast Asian liver fluke</name>
    <dbReference type="NCBI Taxonomy" id="6198"/>
    <lineage>
        <taxon>Eukaryota</taxon>
        <taxon>Metazoa</taxon>
        <taxon>Spiralia</taxon>
        <taxon>Lophotrochozoa</taxon>
        <taxon>Platyhelminthes</taxon>
        <taxon>Trematoda</taxon>
        <taxon>Digenea</taxon>
        <taxon>Opisthorchiida</taxon>
        <taxon>Opisthorchiata</taxon>
        <taxon>Opisthorchiidae</taxon>
        <taxon>Opisthorchis</taxon>
    </lineage>
</organism>
<accession>A0A1S8X2Q5</accession>
<keyword evidence="3 8" id="KW-0547">Nucleotide-binding</keyword>
<evidence type="ECO:0000256" key="5">
    <source>
        <dbReference type="ARBA" id="ARBA00023054"/>
    </source>
</evidence>
<evidence type="ECO:0000256" key="4">
    <source>
        <dbReference type="ARBA" id="ARBA00022840"/>
    </source>
</evidence>
<dbReference type="SMART" id="SM00129">
    <property type="entry name" value="KISc"/>
    <property type="match status" value="1"/>
</dbReference>
<gene>
    <name evidence="10" type="ORF">X801_03121</name>
</gene>
<keyword evidence="11" id="KW-1185">Reference proteome</keyword>
<dbReference type="GO" id="GO:0008017">
    <property type="term" value="F:microtubule binding"/>
    <property type="evidence" value="ECO:0007669"/>
    <property type="project" value="InterPro"/>
</dbReference>
<dbReference type="PROSITE" id="PS00411">
    <property type="entry name" value="KINESIN_MOTOR_1"/>
    <property type="match status" value="1"/>
</dbReference>
<evidence type="ECO:0000256" key="7">
    <source>
        <dbReference type="ARBA" id="ARBA00023212"/>
    </source>
</evidence>
<dbReference type="PRINTS" id="PR00380">
    <property type="entry name" value="KINESINHEAVY"/>
</dbReference>
<proteinExistence type="inferred from homology"/>
<dbReference type="PANTHER" id="PTHR47968">
    <property type="entry name" value="CENTROMERE PROTEIN E"/>
    <property type="match status" value="1"/>
</dbReference>
<evidence type="ECO:0000259" key="9">
    <source>
        <dbReference type="PROSITE" id="PS50067"/>
    </source>
</evidence>
<evidence type="ECO:0000313" key="11">
    <source>
        <dbReference type="Proteomes" id="UP000243686"/>
    </source>
</evidence>
<evidence type="ECO:0000256" key="2">
    <source>
        <dbReference type="ARBA" id="ARBA00022701"/>
    </source>
</evidence>
<name>A0A1S8X2Q5_OPIVI</name>
<dbReference type="GO" id="GO:0007018">
    <property type="term" value="P:microtubule-based movement"/>
    <property type="evidence" value="ECO:0007669"/>
    <property type="project" value="InterPro"/>
</dbReference>
<dbReference type="PROSITE" id="PS50067">
    <property type="entry name" value="KINESIN_MOTOR_2"/>
    <property type="match status" value="1"/>
</dbReference>